<evidence type="ECO:0000256" key="8">
    <source>
        <dbReference type="SAM" id="MobiDB-lite"/>
    </source>
</evidence>
<proteinExistence type="predicted"/>
<evidence type="ECO:0000256" key="6">
    <source>
        <dbReference type="ARBA" id="ARBA00022989"/>
    </source>
</evidence>
<evidence type="ECO:0000256" key="5">
    <source>
        <dbReference type="ARBA" id="ARBA00022692"/>
    </source>
</evidence>
<keyword evidence="6 9" id="KW-1133">Transmembrane helix</keyword>
<sequence>MTTTTTRPAPAAGPSGPAAAEPPKLKSRKEPERFALLGVWAIVIIIFSLTTDRFLTEGNISSMLGSQTVLLILALGLLIPLRVGDYDLSVAATLGISAMLVAILNVNEGWNIVPACIVAILAGAVIGAVNGAIVVKFDIDPFIVTLGMSTLLQGVLFWISDSATISGIDVGLSDAVLTNTVLSIPVNFWYAVVLCAALWYVFDYTPGGQRLLFVGQSKDMARLNGIGVGRARFLALVASGTIAALAGVVLAGTTGSADPNSSASFLLPAFAACFLGSTTLKIGRFNPWGTFIALYFIVTGTTGLQLLGAQNYVQQLFYGAALIIAVILSKILRQRNDRRLQNDARQAALATAAAETTQNTKDNA</sequence>
<feature type="region of interest" description="Disordered" evidence="8">
    <location>
        <begin position="1"/>
        <end position="26"/>
    </location>
</feature>
<evidence type="ECO:0000313" key="10">
    <source>
        <dbReference type="EMBL" id="CAB4924761.1"/>
    </source>
</evidence>
<protein>
    <submittedName>
        <fullName evidence="10">Unannotated protein</fullName>
    </submittedName>
</protein>
<feature type="transmembrane region" description="Helical" evidence="9">
    <location>
        <begin position="34"/>
        <end position="51"/>
    </location>
</feature>
<feature type="transmembrane region" description="Helical" evidence="9">
    <location>
        <begin position="180"/>
        <end position="202"/>
    </location>
</feature>
<comment type="subcellular location">
    <subcellularLocation>
        <location evidence="1">Cell membrane</location>
        <topology evidence="1">Multi-pass membrane protein</topology>
    </subcellularLocation>
</comment>
<keyword evidence="5 9" id="KW-0812">Transmembrane</keyword>
<feature type="transmembrane region" description="Helical" evidence="9">
    <location>
        <begin position="263"/>
        <end position="280"/>
    </location>
</feature>
<dbReference type="PANTHER" id="PTHR32196:SF21">
    <property type="entry name" value="ABC TRANSPORTER PERMEASE PROTEIN YPHD-RELATED"/>
    <property type="match status" value="1"/>
</dbReference>
<evidence type="ECO:0000256" key="4">
    <source>
        <dbReference type="ARBA" id="ARBA00022519"/>
    </source>
</evidence>
<dbReference type="GO" id="GO:0005886">
    <property type="term" value="C:plasma membrane"/>
    <property type="evidence" value="ECO:0007669"/>
    <property type="project" value="UniProtKB-SubCell"/>
</dbReference>
<feature type="transmembrane region" description="Helical" evidence="9">
    <location>
        <begin position="63"/>
        <end position="81"/>
    </location>
</feature>
<name>A0A6J7I200_9ZZZZ</name>
<dbReference type="GO" id="GO:0022857">
    <property type="term" value="F:transmembrane transporter activity"/>
    <property type="evidence" value="ECO:0007669"/>
    <property type="project" value="InterPro"/>
</dbReference>
<dbReference type="InterPro" id="IPR001851">
    <property type="entry name" value="ABC_transp_permease"/>
</dbReference>
<gene>
    <name evidence="10" type="ORF">UFOPK3564_02041</name>
</gene>
<keyword evidence="4" id="KW-0997">Cell inner membrane</keyword>
<evidence type="ECO:0000256" key="3">
    <source>
        <dbReference type="ARBA" id="ARBA00022475"/>
    </source>
</evidence>
<keyword evidence="3" id="KW-1003">Cell membrane</keyword>
<feature type="transmembrane region" description="Helical" evidence="9">
    <location>
        <begin position="315"/>
        <end position="332"/>
    </location>
</feature>
<dbReference type="Pfam" id="PF02653">
    <property type="entry name" value="BPD_transp_2"/>
    <property type="match status" value="1"/>
</dbReference>
<feature type="transmembrane region" description="Helical" evidence="9">
    <location>
        <begin position="292"/>
        <end position="309"/>
    </location>
</feature>
<reference evidence="10" key="1">
    <citation type="submission" date="2020-05" db="EMBL/GenBank/DDBJ databases">
        <authorList>
            <person name="Chiriac C."/>
            <person name="Salcher M."/>
            <person name="Ghai R."/>
            <person name="Kavagutti S V."/>
        </authorList>
    </citation>
    <scope>NUCLEOTIDE SEQUENCE</scope>
</reference>
<evidence type="ECO:0000256" key="1">
    <source>
        <dbReference type="ARBA" id="ARBA00004651"/>
    </source>
</evidence>
<keyword evidence="7 9" id="KW-0472">Membrane</keyword>
<feature type="transmembrane region" description="Helical" evidence="9">
    <location>
        <begin position="88"/>
        <end position="106"/>
    </location>
</feature>
<organism evidence="10">
    <name type="scientific">freshwater metagenome</name>
    <dbReference type="NCBI Taxonomy" id="449393"/>
    <lineage>
        <taxon>unclassified sequences</taxon>
        <taxon>metagenomes</taxon>
        <taxon>ecological metagenomes</taxon>
    </lineage>
</organism>
<dbReference type="CDD" id="cd06579">
    <property type="entry name" value="TM_PBP1_transp_AraH_like"/>
    <property type="match status" value="1"/>
</dbReference>
<evidence type="ECO:0000256" key="2">
    <source>
        <dbReference type="ARBA" id="ARBA00022448"/>
    </source>
</evidence>
<feature type="transmembrane region" description="Helical" evidence="9">
    <location>
        <begin position="233"/>
        <end position="251"/>
    </location>
</feature>
<evidence type="ECO:0000256" key="9">
    <source>
        <dbReference type="SAM" id="Phobius"/>
    </source>
</evidence>
<dbReference type="EMBL" id="CAFBMK010000125">
    <property type="protein sequence ID" value="CAB4924761.1"/>
    <property type="molecule type" value="Genomic_DNA"/>
</dbReference>
<feature type="transmembrane region" description="Helical" evidence="9">
    <location>
        <begin position="112"/>
        <end position="135"/>
    </location>
</feature>
<dbReference type="AlphaFoldDB" id="A0A6J7I200"/>
<evidence type="ECO:0000256" key="7">
    <source>
        <dbReference type="ARBA" id="ARBA00023136"/>
    </source>
</evidence>
<dbReference type="PANTHER" id="PTHR32196">
    <property type="entry name" value="ABC TRANSPORTER PERMEASE PROTEIN YPHD-RELATED-RELATED"/>
    <property type="match status" value="1"/>
</dbReference>
<keyword evidence="2" id="KW-0813">Transport</keyword>
<accession>A0A6J7I200</accession>
<feature type="transmembrane region" description="Helical" evidence="9">
    <location>
        <begin position="142"/>
        <end position="160"/>
    </location>
</feature>
<feature type="compositionally biased region" description="Low complexity" evidence="8">
    <location>
        <begin position="1"/>
        <end position="22"/>
    </location>
</feature>